<gene>
    <name evidence="3" type="ORF">FHR21_002569</name>
</gene>
<feature type="chain" id="PRO_5031489239" evidence="1">
    <location>
        <begin position="20"/>
        <end position="462"/>
    </location>
</feature>
<evidence type="ECO:0000313" key="4">
    <source>
        <dbReference type="Proteomes" id="UP000537161"/>
    </source>
</evidence>
<evidence type="ECO:0000313" key="3">
    <source>
        <dbReference type="EMBL" id="MBB5707206.1"/>
    </source>
</evidence>
<name>A0A7W9ESR1_9SPHN</name>
<dbReference type="PANTHER" id="PTHR43135:SF3">
    <property type="entry name" value="ALPHA-D-RIBOSE 1-METHYLPHOSPHONATE 5-TRIPHOSPHATE DIPHOSPHATASE"/>
    <property type="match status" value="1"/>
</dbReference>
<comment type="caution">
    <text evidence="3">The sequence shown here is derived from an EMBL/GenBank/DDBJ whole genome shotgun (WGS) entry which is preliminary data.</text>
</comment>
<dbReference type="SUPFAM" id="SSF51556">
    <property type="entry name" value="Metallo-dependent hydrolases"/>
    <property type="match status" value="1"/>
</dbReference>
<reference evidence="3 4" key="1">
    <citation type="submission" date="2020-08" db="EMBL/GenBank/DDBJ databases">
        <title>Genomic Encyclopedia of Type Strains, Phase IV (KMG-IV): sequencing the most valuable type-strain genomes for metagenomic binning, comparative biology and taxonomic classification.</title>
        <authorList>
            <person name="Goeker M."/>
        </authorList>
    </citation>
    <scope>NUCLEOTIDE SEQUENCE [LARGE SCALE GENOMIC DNA]</scope>
    <source>
        <strain evidence="3 4">DSM 27163</strain>
    </source>
</reference>
<organism evidence="3 4">
    <name type="scientific">Sphingopyxis panaciterrulae</name>
    <dbReference type="NCBI Taxonomy" id="462372"/>
    <lineage>
        <taxon>Bacteria</taxon>
        <taxon>Pseudomonadati</taxon>
        <taxon>Pseudomonadota</taxon>
        <taxon>Alphaproteobacteria</taxon>
        <taxon>Sphingomonadales</taxon>
        <taxon>Sphingomonadaceae</taxon>
        <taxon>Sphingopyxis</taxon>
    </lineage>
</organism>
<sequence length="462" mass="48962">MMRNRAGLAAVLTAVFALAAPAGAQRAAPLPWQEDPFPSRYQTPPPDDMLLRGATILDGAGGRIDGGDVLIRGGKIAAVGKGLANPGVREVDAAGRWVTPGVIDVHSHDGTFVLPLTSIDREASDVSEVASPNSADTWIETAVNAQDMAFDRALSNGVTTIQILPGSTPIFAGHSVVVKPVRAPTVWGMKATGGVQGFKMACGENPKSWGADDDNEGPTSRQGVVTYMRQQFLNARRYKRAVEQARAGTGAMPPRDLKLEALAGILSGDIRVNVHCYRAGDIAAVLTIAREFGFRVGAIHHATEAYKIPGLLREAGTCAAVWADWWGFKLEAQDAVRAEAPLLERAGVCVMMHSDSPADGQRLNIAAAKAAAAGRRIGIDTPPETMIKWTTSNPAKLLGLDKRIGTIAPGYQADVVLWSGDPFSVYSRADLVLIDGAVAWDRARPPSRPVSDFELGRGGVEP</sequence>
<dbReference type="GO" id="GO:0016810">
    <property type="term" value="F:hydrolase activity, acting on carbon-nitrogen (but not peptide) bonds"/>
    <property type="evidence" value="ECO:0007669"/>
    <property type="project" value="InterPro"/>
</dbReference>
<dbReference type="InterPro" id="IPR011059">
    <property type="entry name" value="Metal-dep_hydrolase_composite"/>
</dbReference>
<evidence type="ECO:0000259" key="2">
    <source>
        <dbReference type="Pfam" id="PF01979"/>
    </source>
</evidence>
<dbReference type="PANTHER" id="PTHR43135">
    <property type="entry name" value="ALPHA-D-RIBOSE 1-METHYLPHOSPHONATE 5-TRIPHOSPHATE DIPHOSPHATASE"/>
    <property type="match status" value="1"/>
</dbReference>
<dbReference type="AlphaFoldDB" id="A0A7W9ESR1"/>
<accession>A0A7W9ESR1</accession>
<dbReference type="InterPro" id="IPR006680">
    <property type="entry name" value="Amidohydro-rel"/>
</dbReference>
<feature type="domain" description="Amidohydrolase-related" evidence="2">
    <location>
        <begin position="97"/>
        <end position="428"/>
    </location>
</feature>
<keyword evidence="1" id="KW-0732">Signal</keyword>
<dbReference type="SUPFAM" id="SSF51338">
    <property type="entry name" value="Composite domain of metallo-dependent hydrolases"/>
    <property type="match status" value="1"/>
</dbReference>
<proteinExistence type="predicted"/>
<protein>
    <submittedName>
        <fullName evidence="3">Imidazolonepropionase-like amidohydrolase</fullName>
    </submittedName>
</protein>
<keyword evidence="4" id="KW-1185">Reference proteome</keyword>
<dbReference type="EMBL" id="JACIJH010000008">
    <property type="protein sequence ID" value="MBB5707206.1"/>
    <property type="molecule type" value="Genomic_DNA"/>
</dbReference>
<dbReference type="InterPro" id="IPR051781">
    <property type="entry name" value="Metallo-dep_Hydrolase"/>
</dbReference>
<dbReference type="Gene3D" id="2.30.40.10">
    <property type="entry name" value="Urease, subunit C, domain 1"/>
    <property type="match status" value="1"/>
</dbReference>
<dbReference type="RefSeq" id="WP_184098860.1">
    <property type="nucleotide sequence ID" value="NZ_JACIJH010000008.1"/>
</dbReference>
<keyword evidence="3" id="KW-0378">Hydrolase</keyword>
<evidence type="ECO:0000256" key="1">
    <source>
        <dbReference type="SAM" id="SignalP"/>
    </source>
</evidence>
<feature type="signal peptide" evidence="1">
    <location>
        <begin position="1"/>
        <end position="19"/>
    </location>
</feature>
<dbReference type="Proteomes" id="UP000537161">
    <property type="component" value="Unassembled WGS sequence"/>
</dbReference>
<dbReference type="Pfam" id="PF01979">
    <property type="entry name" value="Amidohydro_1"/>
    <property type="match status" value="1"/>
</dbReference>
<dbReference type="InterPro" id="IPR032466">
    <property type="entry name" value="Metal_Hydrolase"/>
</dbReference>
<dbReference type="Gene3D" id="3.20.20.140">
    <property type="entry name" value="Metal-dependent hydrolases"/>
    <property type="match status" value="1"/>
</dbReference>